<comment type="caution">
    <text evidence="2">The sequence shown here is derived from an EMBL/GenBank/DDBJ whole genome shotgun (WGS) entry which is preliminary data.</text>
</comment>
<accession>A0A1Y2NP53</accession>
<feature type="region of interest" description="Disordered" evidence="1">
    <location>
        <begin position="1"/>
        <end position="89"/>
    </location>
</feature>
<sequence>MITSIAKSAGLGCSPTTSWAQPRATASSSITSGTRRRNATTSPNSRTMTTATPRCGPSSGTVPTHRAENPESITAQKLSTPVGCLRRKS</sequence>
<evidence type="ECO:0000313" key="2">
    <source>
        <dbReference type="EMBL" id="OSY49160.1"/>
    </source>
</evidence>
<dbReference type="Proteomes" id="UP000194318">
    <property type="component" value="Unassembled WGS sequence"/>
</dbReference>
<proteinExistence type="predicted"/>
<dbReference type="AlphaFoldDB" id="A0A1Y2NP53"/>
<gene>
    <name evidence="2" type="ORF">BG846_05282</name>
</gene>
<feature type="compositionally biased region" description="Polar residues" evidence="1">
    <location>
        <begin position="14"/>
        <end position="62"/>
    </location>
</feature>
<protein>
    <submittedName>
        <fullName evidence="2">Uncharacterized protein</fullName>
    </submittedName>
</protein>
<name>A0A1Y2NP53_STRFR</name>
<reference evidence="2 3" key="1">
    <citation type="submission" date="2016-09" db="EMBL/GenBank/DDBJ databases">
        <title>Streptomyces fradiae DSM40063, a candidate organism with high potential of specific P450 cytochromes.</title>
        <authorList>
            <person name="Grumaz C."/>
            <person name="Vainshtein Y."/>
            <person name="Kirstahler P."/>
            <person name="Sohn K."/>
        </authorList>
    </citation>
    <scope>NUCLEOTIDE SEQUENCE [LARGE SCALE GENOMIC DNA]</scope>
    <source>
        <strain evidence="2 3">DSM 40063</strain>
    </source>
</reference>
<evidence type="ECO:0000313" key="3">
    <source>
        <dbReference type="Proteomes" id="UP000194318"/>
    </source>
</evidence>
<organism evidence="2 3">
    <name type="scientific">Streptomyces fradiae ATCC 10745 = DSM 40063</name>
    <dbReference type="NCBI Taxonomy" id="1319510"/>
    <lineage>
        <taxon>Bacteria</taxon>
        <taxon>Bacillati</taxon>
        <taxon>Actinomycetota</taxon>
        <taxon>Actinomycetes</taxon>
        <taxon>Kitasatosporales</taxon>
        <taxon>Streptomycetaceae</taxon>
        <taxon>Streptomyces</taxon>
    </lineage>
</organism>
<evidence type="ECO:0000256" key="1">
    <source>
        <dbReference type="SAM" id="MobiDB-lite"/>
    </source>
</evidence>
<dbReference type="EMBL" id="MIFZ01000335">
    <property type="protein sequence ID" value="OSY49160.1"/>
    <property type="molecule type" value="Genomic_DNA"/>
</dbReference>